<comment type="caution">
    <text evidence="2">The sequence shown here is derived from an EMBL/GenBank/DDBJ whole genome shotgun (WGS) entry which is preliminary data.</text>
</comment>
<keyword evidence="1" id="KW-1133">Transmembrane helix</keyword>
<feature type="transmembrane region" description="Helical" evidence="1">
    <location>
        <begin position="184"/>
        <end position="203"/>
    </location>
</feature>
<evidence type="ECO:0000313" key="2">
    <source>
        <dbReference type="EMBL" id="GAI84288.1"/>
    </source>
</evidence>
<accession>X1RUE1</accession>
<evidence type="ECO:0000256" key="1">
    <source>
        <dbReference type="SAM" id="Phobius"/>
    </source>
</evidence>
<name>X1RUE1_9ZZZZ</name>
<keyword evidence="1" id="KW-0472">Membrane</keyword>
<feature type="transmembrane region" description="Helical" evidence="1">
    <location>
        <begin position="118"/>
        <end position="138"/>
    </location>
</feature>
<proteinExistence type="predicted"/>
<feature type="transmembrane region" description="Helical" evidence="1">
    <location>
        <begin position="60"/>
        <end position="83"/>
    </location>
</feature>
<feature type="transmembrane region" description="Helical" evidence="1">
    <location>
        <begin position="21"/>
        <end position="40"/>
    </location>
</feature>
<feature type="non-terminal residue" evidence="2">
    <location>
        <position position="280"/>
    </location>
</feature>
<keyword evidence="1" id="KW-0812">Transmembrane</keyword>
<feature type="transmembrane region" description="Helical" evidence="1">
    <location>
        <begin position="263"/>
        <end position="279"/>
    </location>
</feature>
<feature type="transmembrane region" description="Helical" evidence="1">
    <location>
        <begin position="150"/>
        <end position="172"/>
    </location>
</feature>
<gene>
    <name evidence="2" type="ORF">S12H4_17268</name>
</gene>
<organism evidence="2">
    <name type="scientific">marine sediment metagenome</name>
    <dbReference type="NCBI Taxonomy" id="412755"/>
    <lineage>
        <taxon>unclassified sequences</taxon>
        <taxon>metagenomes</taxon>
        <taxon>ecological metagenomes</taxon>
    </lineage>
</organism>
<dbReference type="AlphaFoldDB" id="X1RUE1"/>
<reference evidence="2" key="1">
    <citation type="journal article" date="2014" name="Front. Microbiol.">
        <title>High frequency of phylogenetically diverse reductive dehalogenase-homologous genes in deep subseafloor sedimentary metagenomes.</title>
        <authorList>
            <person name="Kawai M."/>
            <person name="Futagami T."/>
            <person name="Toyoda A."/>
            <person name="Takaki Y."/>
            <person name="Nishi S."/>
            <person name="Hori S."/>
            <person name="Arai W."/>
            <person name="Tsubouchi T."/>
            <person name="Morono Y."/>
            <person name="Uchiyama I."/>
            <person name="Ito T."/>
            <person name="Fujiyama A."/>
            <person name="Inagaki F."/>
            <person name="Takami H."/>
        </authorList>
    </citation>
    <scope>NUCLEOTIDE SEQUENCE</scope>
    <source>
        <strain evidence="2">Expedition CK06-06</strain>
    </source>
</reference>
<dbReference type="EMBL" id="BARW01008426">
    <property type="protein sequence ID" value="GAI84288.1"/>
    <property type="molecule type" value="Genomic_DNA"/>
</dbReference>
<evidence type="ECO:0008006" key="3">
    <source>
        <dbReference type="Google" id="ProtNLM"/>
    </source>
</evidence>
<sequence length="280" mass="31721">MTSFRILFHMMKADYLERVRRYSFLITVLVSIFFVFKYIPSSNDSYLTLSLHDIRGIYNSAWVGSAIAILTSMLLSLPAFFLVKNAIERDVQTGVGQIIATTPITRWMYTMGKMWSNFIFLMSIVAVSIVSALAMQLIRGEDYTIDLANLLLPFMYSTLPTMALVASIAIFFESVPLLRKGFGNLIYFVLWLISLNLSTKAIHSSQDMLGISPILTKMSSEANERIPNNHGSHVSGIGPLEGNLHTYDWNGVYWTIQMFLERYIWLAAAVIIVVMASFFF</sequence>
<protein>
    <recommendedName>
        <fullName evidence="3">ABC-2 type transporter domain-containing protein</fullName>
    </recommendedName>
</protein>